<evidence type="ECO:0000313" key="2">
    <source>
        <dbReference type="EMBL" id="OSJ21056.1"/>
    </source>
</evidence>
<organism evidence="2 3">
    <name type="scientific">Bradyrhizobium canariense</name>
    <dbReference type="NCBI Taxonomy" id="255045"/>
    <lineage>
        <taxon>Bacteria</taxon>
        <taxon>Pseudomonadati</taxon>
        <taxon>Pseudomonadota</taxon>
        <taxon>Alphaproteobacteria</taxon>
        <taxon>Hyphomicrobiales</taxon>
        <taxon>Nitrobacteraceae</taxon>
        <taxon>Bradyrhizobium</taxon>
    </lineage>
</organism>
<reference evidence="2 3" key="1">
    <citation type="submission" date="2017-03" db="EMBL/GenBank/DDBJ databases">
        <title>Whole genome sequences of fourteen strains of Bradyrhizobium canariense and one strain of Bradyrhizobium japonicum isolated from Lupinus (Papilionoideae: Genisteae) species in Algeria.</title>
        <authorList>
            <person name="Crovadore J."/>
            <person name="Chekireb D."/>
            <person name="Brachmann A."/>
            <person name="Chablais R."/>
            <person name="Cochard B."/>
            <person name="Lefort F."/>
        </authorList>
    </citation>
    <scope>NUCLEOTIDE SEQUENCE [LARGE SCALE GENOMIC DNA]</scope>
    <source>
        <strain evidence="2 3">UBMAN05</strain>
    </source>
</reference>
<evidence type="ECO:0000313" key="3">
    <source>
        <dbReference type="Proteomes" id="UP000193884"/>
    </source>
</evidence>
<dbReference type="InterPro" id="IPR024265">
    <property type="entry name" value="DUF3788"/>
</dbReference>
<proteinExistence type="predicted"/>
<evidence type="ECO:0008006" key="4">
    <source>
        <dbReference type="Google" id="ProtNLM"/>
    </source>
</evidence>
<sequence length="151" mass="17520">MEKSPQIGDRITDKSASPDDSTVRDWIGPGTFKHWASLQNWIEKIYPGVFAPEWLYGGKKRGWSLRYKKTRAFCTLLPEYRRFSAAVVLGGAERDRFEERRNAWRSQLIKVYDQAKTYPDGKFLTIAISSADDRHDVTELLTMKRPPRSHV</sequence>
<protein>
    <recommendedName>
        <fullName evidence="4">DUF3788 domain-containing protein</fullName>
    </recommendedName>
</protein>
<dbReference type="Proteomes" id="UP000193884">
    <property type="component" value="Unassembled WGS sequence"/>
</dbReference>
<accession>A0ABX3WSV5</accession>
<dbReference type="EMBL" id="NAFK01000177">
    <property type="protein sequence ID" value="OSJ21056.1"/>
    <property type="molecule type" value="Genomic_DNA"/>
</dbReference>
<keyword evidence="3" id="KW-1185">Reference proteome</keyword>
<name>A0ABX3WSV5_9BRAD</name>
<comment type="caution">
    <text evidence="2">The sequence shown here is derived from an EMBL/GenBank/DDBJ whole genome shotgun (WGS) entry which is preliminary data.</text>
</comment>
<dbReference type="RefSeq" id="WP_085385693.1">
    <property type="nucleotide sequence ID" value="NZ_NAFJ01000157.1"/>
</dbReference>
<feature type="region of interest" description="Disordered" evidence="1">
    <location>
        <begin position="1"/>
        <end position="21"/>
    </location>
</feature>
<evidence type="ECO:0000256" key="1">
    <source>
        <dbReference type="SAM" id="MobiDB-lite"/>
    </source>
</evidence>
<gene>
    <name evidence="2" type="ORF">BST63_35610</name>
</gene>
<feature type="compositionally biased region" description="Basic and acidic residues" evidence="1">
    <location>
        <begin position="10"/>
        <end position="21"/>
    </location>
</feature>
<dbReference type="Pfam" id="PF12663">
    <property type="entry name" value="DUF3788"/>
    <property type="match status" value="1"/>
</dbReference>